<gene>
    <name evidence="1" type="ORF">BJF93_17900</name>
</gene>
<dbReference type="SUPFAM" id="SSF54593">
    <property type="entry name" value="Glyoxalase/Bleomycin resistance protein/Dihydroxybiphenyl dioxygenase"/>
    <property type="match status" value="1"/>
</dbReference>
<sequence length="127" mass="13122">MQDYVTLGANDEAASNAFYDAVMETVGWGSHEAFPGWRAYSKGASGEGLILWVCKPFDGAPAAPGNGTMLGLGATSKAQVDAFHAAALAHGGSSEGAPGARPHYGPNWYSAYVRDPTGNKLSVVFNG</sequence>
<keyword evidence="2" id="KW-1185">Reference proteome</keyword>
<dbReference type="Gene3D" id="3.10.180.10">
    <property type="entry name" value="2,3-Dihydroxybiphenyl 1,2-Dioxygenase, domain 1"/>
    <property type="match status" value="1"/>
</dbReference>
<dbReference type="EMBL" id="MKIP01000057">
    <property type="protein sequence ID" value="OLP58697.1"/>
    <property type="molecule type" value="Genomic_DNA"/>
</dbReference>
<dbReference type="GO" id="GO:0016829">
    <property type="term" value="F:lyase activity"/>
    <property type="evidence" value="ECO:0007669"/>
    <property type="project" value="UniProtKB-KW"/>
</dbReference>
<dbReference type="OrthoDB" id="9807407at2"/>
<organism evidence="1 2">
    <name type="scientific">Xaviernesmea oryzae</name>
    <dbReference type="NCBI Taxonomy" id="464029"/>
    <lineage>
        <taxon>Bacteria</taxon>
        <taxon>Pseudomonadati</taxon>
        <taxon>Pseudomonadota</taxon>
        <taxon>Alphaproteobacteria</taxon>
        <taxon>Hyphomicrobiales</taxon>
        <taxon>Rhizobiaceae</taxon>
        <taxon>Rhizobium/Agrobacterium group</taxon>
        <taxon>Xaviernesmea</taxon>
    </lineage>
</organism>
<dbReference type="AlphaFoldDB" id="A0A1Q9ATD9"/>
<dbReference type="PANTHER" id="PTHR35006">
    <property type="entry name" value="GLYOXALASE FAMILY PROTEIN (AFU_ORTHOLOGUE AFUA_5G14830)"/>
    <property type="match status" value="1"/>
</dbReference>
<proteinExistence type="predicted"/>
<accession>A0A1Q9ATD9</accession>
<dbReference type="InterPro" id="IPR029068">
    <property type="entry name" value="Glyas_Bleomycin-R_OHBP_Dase"/>
</dbReference>
<name>A0A1Q9ATD9_9HYPH</name>
<dbReference type="RefSeq" id="WP_075629121.1">
    <property type="nucleotide sequence ID" value="NZ_FOAM01000003.1"/>
</dbReference>
<dbReference type="PANTHER" id="PTHR35006:SF1">
    <property type="entry name" value="BLL2941 PROTEIN"/>
    <property type="match status" value="1"/>
</dbReference>
<reference evidence="1 2" key="1">
    <citation type="submission" date="2016-09" db="EMBL/GenBank/DDBJ databases">
        <title>Rhizobium sp. nov., a novel species isolated from the rice rhizosphere.</title>
        <authorList>
            <person name="Zhao J."/>
            <person name="Zhang X."/>
        </authorList>
    </citation>
    <scope>NUCLEOTIDE SEQUENCE [LARGE SCALE GENOMIC DNA]</scope>
    <source>
        <strain evidence="1 2">1.7048</strain>
    </source>
</reference>
<evidence type="ECO:0000313" key="1">
    <source>
        <dbReference type="EMBL" id="OLP58697.1"/>
    </source>
</evidence>
<comment type="caution">
    <text evidence="1">The sequence shown here is derived from an EMBL/GenBank/DDBJ whole genome shotgun (WGS) entry which is preliminary data.</text>
</comment>
<dbReference type="Proteomes" id="UP000186364">
    <property type="component" value="Unassembled WGS sequence"/>
</dbReference>
<evidence type="ECO:0000313" key="2">
    <source>
        <dbReference type="Proteomes" id="UP000186364"/>
    </source>
</evidence>
<dbReference type="CDD" id="cd07262">
    <property type="entry name" value="VOC_like"/>
    <property type="match status" value="1"/>
</dbReference>
<protein>
    <submittedName>
        <fullName evidence="1">Lactoylglutathione lyase</fullName>
    </submittedName>
</protein>
<keyword evidence="1" id="KW-0456">Lyase</keyword>